<dbReference type="PANTHER" id="PTHR32552">
    <property type="entry name" value="FERRICHROME IRON RECEPTOR-RELATED"/>
    <property type="match status" value="1"/>
</dbReference>
<keyword evidence="10 15" id="KW-0798">TonB box</keyword>
<dbReference type="Proteomes" id="UP000184997">
    <property type="component" value="Unassembled WGS sequence"/>
</dbReference>
<evidence type="ECO:0000259" key="17">
    <source>
        <dbReference type="Pfam" id="PF00593"/>
    </source>
</evidence>
<name>A0A1M4IP80_9XANT</name>
<dbReference type="NCBIfam" id="TIGR01783">
    <property type="entry name" value="TonB-siderophor"/>
    <property type="match status" value="1"/>
</dbReference>
<dbReference type="InterPro" id="IPR000531">
    <property type="entry name" value="Beta-barrel_TonB"/>
</dbReference>
<keyword evidence="6 14" id="KW-0812">Transmembrane</keyword>
<keyword evidence="8" id="KW-0408">Iron</keyword>
<evidence type="ECO:0000256" key="3">
    <source>
        <dbReference type="ARBA" id="ARBA00022448"/>
    </source>
</evidence>
<evidence type="ECO:0000256" key="13">
    <source>
        <dbReference type="ARBA" id="ARBA00023237"/>
    </source>
</evidence>
<keyword evidence="13 14" id="KW-0998">Cell outer membrane</keyword>
<sequence>MNKTLVGLLMAGAAHPAAAQDTTQLPAVQVVGEYAADKANSTTQADIALADYPASLQVVPAEVLQDRGVTRTEQLVDNVSGVHAEASYGGNGATFFNIRGFSESNGLRDGFRNYGYYAFRDVQNIEQVEVFKGPAGALYGGVGAVGGYVNTVSKRPQQDNAGEISQTVGSDALRRITLDINRAVSGDVSLRLNGAVEQNGTFRDNGGYASWSIAPAVTWDNHAGTSLTLLTEFNHLRRDGFDFGIPAIAAYRRLSRTRYFGLRDGIDDAVSGDYGRNDTRAATLLFSHALSSDWTLRVGGQYVSASQRSTQTFPNSTTPSGSLLAYSVYANADEDSRQYSGRVELAGNVQLAGMRHQILAGVDYGDLEQGGNGSDVYTMDIDLFDPAYVSPLVASGSLDSHQGQGKDYGVYFQDLVELYPQLKAMLGMRVDRFVNTAIEGGAVTGRGQQTAFSPRVGVTWQPTTTTSLFTDWSRSYSPNVGHSGGSITYDAQIAEQFEVGVKQALVADRLDASLALFNLDLSNILTTDPSNPLRQVLNGKQRSRGAELDVAGTILPGWKVIASYAYTDAKVEHDTDLPVGDALSNVPRHSGSVWSKYAFDSLPGLKIGAGVYYVGAREATLPNTFELSAYTRTDAMVAYARGPWSVQLNLLNVFDRKYYTGGAAGVFNYTLTPSVPATAQLTLSYRFAD</sequence>
<keyword evidence="12 19" id="KW-0675">Receptor</keyword>
<dbReference type="InterPro" id="IPR012910">
    <property type="entry name" value="Plug_dom"/>
</dbReference>
<dbReference type="InterPro" id="IPR010105">
    <property type="entry name" value="TonB_sidphr_rcpt"/>
</dbReference>
<evidence type="ECO:0000313" key="19">
    <source>
        <dbReference type="EMBL" id="SBV89186.1"/>
    </source>
</evidence>
<evidence type="ECO:0000256" key="2">
    <source>
        <dbReference type="ARBA" id="ARBA00009810"/>
    </source>
</evidence>
<dbReference type="Gene3D" id="2.40.170.20">
    <property type="entry name" value="TonB-dependent receptor, beta-barrel domain"/>
    <property type="match status" value="1"/>
</dbReference>
<keyword evidence="7 16" id="KW-0732">Signal</keyword>
<keyword evidence="11 14" id="KW-0472">Membrane</keyword>
<evidence type="ECO:0000256" key="8">
    <source>
        <dbReference type="ARBA" id="ARBA00023004"/>
    </source>
</evidence>
<evidence type="ECO:0000256" key="10">
    <source>
        <dbReference type="ARBA" id="ARBA00023077"/>
    </source>
</evidence>
<dbReference type="SUPFAM" id="SSF56935">
    <property type="entry name" value="Porins"/>
    <property type="match status" value="1"/>
</dbReference>
<evidence type="ECO:0000256" key="7">
    <source>
        <dbReference type="ARBA" id="ARBA00022729"/>
    </source>
</evidence>
<accession>A0A1M4IP80</accession>
<evidence type="ECO:0000256" key="6">
    <source>
        <dbReference type="ARBA" id="ARBA00022692"/>
    </source>
</evidence>
<feature type="domain" description="TonB-dependent receptor plug" evidence="18">
    <location>
        <begin position="50"/>
        <end position="146"/>
    </location>
</feature>
<keyword evidence="9" id="KW-0406">Ion transport</keyword>
<dbReference type="InterPro" id="IPR037066">
    <property type="entry name" value="Plug_dom_sf"/>
</dbReference>
<feature type="signal peptide" evidence="16">
    <location>
        <begin position="1"/>
        <end position="19"/>
    </location>
</feature>
<evidence type="ECO:0000256" key="15">
    <source>
        <dbReference type="RuleBase" id="RU003357"/>
    </source>
</evidence>
<feature type="domain" description="TonB-dependent receptor-like beta-barrel" evidence="17">
    <location>
        <begin position="239"/>
        <end position="653"/>
    </location>
</feature>
<organism evidence="19 20">
    <name type="scientific">Xanthomonas graminis pv. graminis</name>
    <dbReference type="NCBI Taxonomy" id="134874"/>
    <lineage>
        <taxon>Bacteria</taxon>
        <taxon>Pseudomonadati</taxon>
        <taxon>Pseudomonadota</taxon>
        <taxon>Gammaproteobacteria</taxon>
        <taxon>Lysobacterales</taxon>
        <taxon>Lysobacteraceae</taxon>
        <taxon>Xanthomonas</taxon>
        <taxon>Xanthomonas translucens group</taxon>
        <taxon>Xanthomonas graminis</taxon>
    </lineage>
</organism>
<dbReference type="RefSeq" id="WP_009589380.1">
    <property type="nucleotide sequence ID" value="NZ_FLTU01000254.1"/>
</dbReference>
<dbReference type="GO" id="GO:0015891">
    <property type="term" value="P:siderophore transport"/>
    <property type="evidence" value="ECO:0007669"/>
    <property type="project" value="InterPro"/>
</dbReference>
<evidence type="ECO:0000256" key="4">
    <source>
        <dbReference type="ARBA" id="ARBA00022452"/>
    </source>
</evidence>
<dbReference type="Pfam" id="PF07715">
    <property type="entry name" value="Plug"/>
    <property type="match status" value="1"/>
</dbReference>
<dbReference type="Gene3D" id="2.170.130.10">
    <property type="entry name" value="TonB-dependent receptor, plug domain"/>
    <property type="match status" value="1"/>
</dbReference>
<dbReference type="GO" id="GO:0015344">
    <property type="term" value="F:siderophore uptake transmembrane transporter activity"/>
    <property type="evidence" value="ECO:0007669"/>
    <property type="project" value="TreeGrafter"/>
</dbReference>
<dbReference type="GO" id="GO:0038023">
    <property type="term" value="F:signaling receptor activity"/>
    <property type="evidence" value="ECO:0007669"/>
    <property type="project" value="InterPro"/>
</dbReference>
<dbReference type="AlphaFoldDB" id="A0A1M4IP80"/>
<dbReference type="InterPro" id="IPR039426">
    <property type="entry name" value="TonB-dep_rcpt-like"/>
</dbReference>
<dbReference type="CDD" id="cd01347">
    <property type="entry name" value="ligand_gated_channel"/>
    <property type="match status" value="1"/>
</dbReference>
<gene>
    <name evidence="19" type="ORF">XTGNCPPB3709_3143</name>
</gene>
<dbReference type="InterPro" id="IPR036942">
    <property type="entry name" value="Beta-barrel_TonB_sf"/>
</dbReference>
<dbReference type="PROSITE" id="PS52016">
    <property type="entry name" value="TONB_DEPENDENT_REC_3"/>
    <property type="match status" value="1"/>
</dbReference>
<dbReference type="PANTHER" id="PTHR32552:SF68">
    <property type="entry name" value="FERRICHROME OUTER MEMBRANE TRANSPORTER_PHAGE RECEPTOR"/>
    <property type="match status" value="1"/>
</dbReference>
<comment type="subcellular location">
    <subcellularLocation>
        <location evidence="1 14">Cell outer membrane</location>
        <topology evidence="1 14">Multi-pass membrane protein</topology>
    </subcellularLocation>
</comment>
<dbReference type="EMBL" id="FLUK01000253">
    <property type="protein sequence ID" value="SBV89186.1"/>
    <property type="molecule type" value="Genomic_DNA"/>
</dbReference>
<comment type="similarity">
    <text evidence="2 14 15">Belongs to the TonB-dependent receptor family.</text>
</comment>
<evidence type="ECO:0000256" key="5">
    <source>
        <dbReference type="ARBA" id="ARBA00022496"/>
    </source>
</evidence>
<feature type="chain" id="PRO_5010308085" evidence="16">
    <location>
        <begin position="20"/>
        <end position="689"/>
    </location>
</feature>
<proteinExistence type="inferred from homology"/>
<evidence type="ECO:0000256" key="11">
    <source>
        <dbReference type="ARBA" id="ARBA00023136"/>
    </source>
</evidence>
<dbReference type="Pfam" id="PF00593">
    <property type="entry name" value="TonB_dep_Rec_b-barrel"/>
    <property type="match status" value="1"/>
</dbReference>
<evidence type="ECO:0000256" key="14">
    <source>
        <dbReference type="PROSITE-ProRule" id="PRU01360"/>
    </source>
</evidence>
<evidence type="ECO:0000256" key="1">
    <source>
        <dbReference type="ARBA" id="ARBA00004571"/>
    </source>
</evidence>
<evidence type="ECO:0000256" key="12">
    <source>
        <dbReference type="ARBA" id="ARBA00023170"/>
    </source>
</evidence>
<protein>
    <submittedName>
        <fullName evidence="19">Ferrichrome-iron receptor 3</fullName>
    </submittedName>
</protein>
<evidence type="ECO:0000259" key="18">
    <source>
        <dbReference type="Pfam" id="PF07715"/>
    </source>
</evidence>
<evidence type="ECO:0000256" key="9">
    <source>
        <dbReference type="ARBA" id="ARBA00023065"/>
    </source>
</evidence>
<reference evidence="20" key="1">
    <citation type="submission" date="2016-07" db="EMBL/GenBank/DDBJ databases">
        <authorList>
            <person name="Florea S."/>
            <person name="Webb J.S."/>
            <person name="Jaromczyk J."/>
            <person name="Schardl C.L."/>
        </authorList>
    </citation>
    <scope>NUCLEOTIDE SEQUENCE [LARGE SCALE GENOMIC DNA]</scope>
</reference>
<evidence type="ECO:0000256" key="16">
    <source>
        <dbReference type="SAM" id="SignalP"/>
    </source>
</evidence>
<keyword evidence="5" id="KW-0410">Iron transport</keyword>
<keyword evidence="3 14" id="KW-0813">Transport</keyword>
<evidence type="ECO:0000313" key="20">
    <source>
        <dbReference type="Proteomes" id="UP000184997"/>
    </source>
</evidence>
<keyword evidence="4 14" id="KW-1134">Transmembrane beta strand</keyword>
<dbReference type="GO" id="GO:0009279">
    <property type="term" value="C:cell outer membrane"/>
    <property type="evidence" value="ECO:0007669"/>
    <property type="project" value="UniProtKB-SubCell"/>
</dbReference>